<dbReference type="Proteomes" id="UP000460287">
    <property type="component" value="Unassembled WGS sequence"/>
</dbReference>
<protein>
    <submittedName>
        <fullName evidence="1">AAA family ATPase</fullName>
    </submittedName>
</protein>
<organism evidence="1 2">
    <name type="scientific">Inconstantimicrobium porci</name>
    <dbReference type="NCBI Taxonomy" id="2652291"/>
    <lineage>
        <taxon>Bacteria</taxon>
        <taxon>Bacillati</taxon>
        <taxon>Bacillota</taxon>
        <taxon>Clostridia</taxon>
        <taxon>Eubacteriales</taxon>
        <taxon>Clostridiaceae</taxon>
        <taxon>Inconstantimicrobium</taxon>
    </lineage>
</organism>
<sequence>MSKKLIIINGIMGVGKSTVCRNLYKKLDNCFFLEGDDCWRMNPFTVNDENKKMVIENITYMLNSFIKNSSSKYILFNWVIQTDEIMKSILERLDLDGVDVYRITLMCSREELEKRIAGDIAKGIRDSGCMERSMSQYDLYKKMHTIKINTDNTTIDERSEMIIKLING</sequence>
<dbReference type="AlphaFoldDB" id="A0A7X2T1U6"/>
<evidence type="ECO:0000313" key="1">
    <source>
        <dbReference type="EMBL" id="MSR92071.1"/>
    </source>
</evidence>
<gene>
    <name evidence="1" type="ORF">FYJ33_11885</name>
</gene>
<dbReference type="RefSeq" id="WP_154531970.1">
    <property type="nucleotide sequence ID" value="NZ_JAQXTV010000113.1"/>
</dbReference>
<reference evidence="1 2" key="1">
    <citation type="submission" date="2019-08" db="EMBL/GenBank/DDBJ databases">
        <title>In-depth cultivation of the pig gut microbiome towards novel bacterial diversity and tailored functional studies.</title>
        <authorList>
            <person name="Wylensek D."/>
            <person name="Hitch T.C.A."/>
            <person name="Clavel T."/>
        </authorList>
    </citation>
    <scope>NUCLEOTIDE SEQUENCE [LARGE SCALE GENOMIC DNA]</scope>
    <source>
        <strain evidence="1 2">WCA-383-APC-5B</strain>
    </source>
</reference>
<evidence type="ECO:0000313" key="2">
    <source>
        <dbReference type="Proteomes" id="UP000460287"/>
    </source>
</evidence>
<proteinExistence type="predicted"/>
<accession>A0A7X2T1U6</accession>
<comment type="caution">
    <text evidence="1">The sequence shown here is derived from an EMBL/GenBank/DDBJ whole genome shotgun (WGS) entry which is preliminary data.</text>
</comment>
<keyword evidence="2" id="KW-1185">Reference proteome</keyword>
<dbReference type="InterPro" id="IPR027417">
    <property type="entry name" value="P-loop_NTPase"/>
</dbReference>
<name>A0A7X2T1U6_9CLOT</name>
<dbReference type="Gene3D" id="3.40.50.300">
    <property type="entry name" value="P-loop containing nucleotide triphosphate hydrolases"/>
    <property type="match status" value="1"/>
</dbReference>
<dbReference type="Pfam" id="PF13238">
    <property type="entry name" value="AAA_18"/>
    <property type="match status" value="1"/>
</dbReference>
<dbReference type="EMBL" id="VULX01000021">
    <property type="protein sequence ID" value="MSR92071.1"/>
    <property type="molecule type" value="Genomic_DNA"/>
</dbReference>
<dbReference type="SUPFAM" id="SSF52540">
    <property type="entry name" value="P-loop containing nucleoside triphosphate hydrolases"/>
    <property type="match status" value="1"/>
</dbReference>